<sequence length="330" mass="36947">MPSPQTIVAAEEVCERLKVMIRQEIDYMIPDYLTPAWQAGLAAAEVSDPSTTDNNGDEPSPSSSEPINVLWRDKICEWCYNLVDHYELARESVSVAMNIVDRYVSSRFITPKTYTIVAVTAIHIAIKLVSPWKLRMNHLLDLCAGKYTAGDIASMELVILNALSWRVHPPSAFDFCGELIDSSFTESTPDALNDLQDKARYLTELAVIDYFFVTKLPSSVALASILVALELTRDQVDPRDKDRFTSRVGQVGLDASDEEVIKCYTRLRVMYRNNTSEEEEPEVGGRGQGSPTGVGELANTPSKKRKRIQEDKEGRLITEHGEEIARFEPV</sequence>
<feature type="region of interest" description="Disordered" evidence="3">
    <location>
        <begin position="275"/>
        <end position="320"/>
    </location>
</feature>
<evidence type="ECO:0000256" key="2">
    <source>
        <dbReference type="RuleBase" id="RU000383"/>
    </source>
</evidence>
<dbReference type="InterPro" id="IPR039361">
    <property type="entry name" value="Cyclin"/>
</dbReference>
<organism evidence="5 6">
    <name type="scientific">Skeletonema marinoi</name>
    <dbReference type="NCBI Taxonomy" id="267567"/>
    <lineage>
        <taxon>Eukaryota</taxon>
        <taxon>Sar</taxon>
        <taxon>Stramenopiles</taxon>
        <taxon>Ochrophyta</taxon>
        <taxon>Bacillariophyta</taxon>
        <taxon>Coscinodiscophyceae</taxon>
        <taxon>Thalassiosirophycidae</taxon>
        <taxon>Thalassiosirales</taxon>
        <taxon>Skeletonemataceae</taxon>
        <taxon>Skeletonema</taxon>
        <taxon>Skeletonema marinoi-dohrnii complex</taxon>
    </lineage>
</organism>
<dbReference type="InterPro" id="IPR036915">
    <property type="entry name" value="Cyclin-like_sf"/>
</dbReference>
<dbReference type="SMART" id="SM00385">
    <property type="entry name" value="CYCLIN"/>
    <property type="match status" value="1"/>
</dbReference>
<dbReference type="PANTHER" id="PTHR10177">
    <property type="entry name" value="CYCLINS"/>
    <property type="match status" value="1"/>
</dbReference>
<dbReference type="Gene3D" id="1.10.472.10">
    <property type="entry name" value="Cyclin-like"/>
    <property type="match status" value="1"/>
</dbReference>
<dbReference type="Proteomes" id="UP001224775">
    <property type="component" value="Unassembled WGS sequence"/>
</dbReference>
<evidence type="ECO:0000313" key="5">
    <source>
        <dbReference type="EMBL" id="KAK1746304.1"/>
    </source>
</evidence>
<dbReference type="InterPro" id="IPR004367">
    <property type="entry name" value="Cyclin_C-dom"/>
</dbReference>
<feature type="compositionally biased region" description="Basic and acidic residues" evidence="3">
    <location>
        <begin position="308"/>
        <end position="320"/>
    </location>
</feature>
<keyword evidence="1 2" id="KW-0195">Cyclin</keyword>
<gene>
    <name evidence="5" type="ORF">QTG54_002911</name>
</gene>
<dbReference type="InterPro" id="IPR006671">
    <property type="entry name" value="Cyclin_N"/>
</dbReference>
<evidence type="ECO:0000256" key="1">
    <source>
        <dbReference type="ARBA" id="ARBA00023127"/>
    </source>
</evidence>
<dbReference type="AlphaFoldDB" id="A0AAD8YGS3"/>
<protein>
    <submittedName>
        <fullName evidence="5">Cyclin family protein</fullName>
    </submittedName>
</protein>
<feature type="region of interest" description="Disordered" evidence="3">
    <location>
        <begin position="47"/>
        <end position="66"/>
    </location>
</feature>
<evidence type="ECO:0000256" key="3">
    <source>
        <dbReference type="SAM" id="MobiDB-lite"/>
    </source>
</evidence>
<dbReference type="CDD" id="cd20537">
    <property type="entry name" value="CYCLIN_CCNO-like_rpt2"/>
    <property type="match status" value="1"/>
</dbReference>
<evidence type="ECO:0000259" key="4">
    <source>
        <dbReference type="SMART" id="SM00385"/>
    </source>
</evidence>
<dbReference type="FunFam" id="1.10.472.10:FF:000093">
    <property type="entry name" value="Predicted protein"/>
    <property type="match status" value="1"/>
</dbReference>
<reference evidence="5" key="1">
    <citation type="submission" date="2023-06" db="EMBL/GenBank/DDBJ databases">
        <title>Survivors Of The Sea: Transcriptome response of Skeletonema marinoi to long-term dormancy.</title>
        <authorList>
            <person name="Pinder M.I.M."/>
            <person name="Kourtchenko O."/>
            <person name="Robertson E.K."/>
            <person name="Larsson T."/>
            <person name="Maumus F."/>
            <person name="Osuna-Cruz C.M."/>
            <person name="Vancaester E."/>
            <person name="Stenow R."/>
            <person name="Vandepoele K."/>
            <person name="Ploug H."/>
            <person name="Bruchert V."/>
            <person name="Godhe A."/>
            <person name="Topel M."/>
        </authorList>
    </citation>
    <scope>NUCLEOTIDE SEQUENCE</scope>
    <source>
        <strain evidence="5">R05AC</strain>
    </source>
</reference>
<keyword evidence="6" id="KW-1185">Reference proteome</keyword>
<name>A0AAD8YGS3_9STRA</name>
<evidence type="ECO:0000313" key="6">
    <source>
        <dbReference type="Proteomes" id="UP001224775"/>
    </source>
</evidence>
<dbReference type="Pfam" id="PF00134">
    <property type="entry name" value="Cyclin_N"/>
    <property type="match status" value="1"/>
</dbReference>
<proteinExistence type="inferred from homology"/>
<dbReference type="InterPro" id="IPR013763">
    <property type="entry name" value="Cyclin-like_dom"/>
</dbReference>
<dbReference type="EMBL" id="JATAAI010000004">
    <property type="protein sequence ID" value="KAK1746304.1"/>
    <property type="molecule type" value="Genomic_DNA"/>
</dbReference>
<comment type="caution">
    <text evidence="5">The sequence shown here is derived from an EMBL/GenBank/DDBJ whole genome shotgun (WGS) entry which is preliminary data.</text>
</comment>
<dbReference type="Pfam" id="PF02984">
    <property type="entry name" value="Cyclin_C"/>
    <property type="match status" value="1"/>
</dbReference>
<comment type="similarity">
    <text evidence="2">Belongs to the cyclin family.</text>
</comment>
<accession>A0AAD8YGS3</accession>
<dbReference type="SUPFAM" id="SSF47954">
    <property type="entry name" value="Cyclin-like"/>
    <property type="match status" value="2"/>
</dbReference>
<feature type="domain" description="Cyclin-like" evidence="4">
    <location>
        <begin position="77"/>
        <end position="161"/>
    </location>
</feature>